<organism evidence="1 2">
    <name type="scientific">Coprinellus micaceus</name>
    <name type="common">Glistening ink-cap mushroom</name>
    <name type="synonym">Coprinus micaceus</name>
    <dbReference type="NCBI Taxonomy" id="71717"/>
    <lineage>
        <taxon>Eukaryota</taxon>
        <taxon>Fungi</taxon>
        <taxon>Dikarya</taxon>
        <taxon>Basidiomycota</taxon>
        <taxon>Agaricomycotina</taxon>
        <taxon>Agaricomycetes</taxon>
        <taxon>Agaricomycetidae</taxon>
        <taxon>Agaricales</taxon>
        <taxon>Agaricineae</taxon>
        <taxon>Psathyrellaceae</taxon>
        <taxon>Coprinellus</taxon>
    </lineage>
</organism>
<proteinExistence type="predicted"/>
<dbReference type="EMBL" id="QPFP01000024">
    <property type="protein sequence ID" value="TEB30035.1"/>
    <property type="molecule type" value="Genomic_DNA"/>
</dbReference>
<evidence type="ECO:0000313" key="1">
    <source>
        <dbReference type="EMBL" id="TEB30035.1"/>
    </source>
</evidence>
<dbReference type="Proteomes" id="UP000298030">
    <property type="component" value="Unassembled WGS sequence"/>
</dbReference>
<reference evidence="1 2" key="1">
    <citation type="journal article" date="2019" name="Nat. Ecol. Evol.">
        <title>Megaphylogeny resolves global patterns of mushroom evolution.</title>
        <authorList>
            <person name="Varga T."/>
            <person name="Krizsan K."/>
            <person name="Foldi C."/>
            <person name="Dima B."/>
            <person name="Sanchez-Garcia M."/>
            <person name="Sanchez-Ramirez S."/>
            <person name="Szollosi G.J."/>
            <person name="Szarkandi J.G."/>
            <person name="Papp V."/>
            <person name="Albert L."/>
            <person name="Andreopoulos W."/>
            <person name="Angelini C."/>
            <person name="Antonin V."/>
            <person name="Barry K.W."/>
            <person name="Bougher N.L."/>
            <person name="Buchanan P."/>
            <person name="Buyck B."/>
            <person name="Bense V."/>
            <person name="Catcheside P."/>
            <person name="Chovatia M."/>
            <person name="Cooper J."/>
            <person name="Damon W."/>
            <person name="Desjardin D."/>
            <person name="Finy P."/>
            <person name="Geml J."/>
            <person name="Haridas S."/>
            <person name="Hughes K."/>
            <person name="Justo A."/>
            <person name="Karasinski D."/>
            <person name="Kautmanova I."/>
            <person name="Kiss B."/>
            <person name="Kocsube S."/>
            <person name="Kotiranta H."/>
            <person name="LaButti K.M."/>
            <person name="Lechner B.E."/>
            <person name="Liimatainen K."/>
            <person name="Lipzen A."/>
            <person name="Lukacs Z."/>
            <person name="Mihaltcheva S."/>
            <person name="Morgado L.N."/>
            <person name="Niskanen T."/>
            <person name="Noordeloos M.E."/>
            <person name="Ohm R.A."/>
            <person name="Ortiz-Santana B."/>
            <person name="Ovrebo C."/>
            <person name="Racz N."/>
            <person name="Riley R."/>
            <person name="Savchenko A."/>
            <person name="Shiryaev A."/>
            <person name="Soop K."/>
            <person name="Spirin V."/>
            <person name="Szebenyi C."/>
            <person name="Tomsovsky M."/>
            <person name="Tulloss R.E."/>
            <person name="Uehling J."/>
            <person name="Grigoriev I.V."/>
            <person name="Vagvolgyi C."/>
            <person name="Papp T."/>
            <person name="Martin F.M."/>
            <person name="Miettinen O."/>
            <person name="Hibbett D.S."/>
            <person name="Nagy L.G."/>
        </authorList>
    </citation>
    <scope>NUCLEOTIDE SEQUENCE [LARGE SCALE GENOMIC DNA]</scope>
    <source>
        <strain evidence="1 2">FP101781</strain>
    </source>
</reference>
<accession>A0A4Y7T7A9</accession>
<name>A0A4Y7T7A9_COPMI</name>
<gene>
    <name evidence="1" type="ORF">FA13DRAFT_1733848</name>
</gene>
<sequence>MIPFSASLTRVYMFEDDQFLTGASRPTIEEFADFLKSSVALEDLTLMEHLPCTESGHYRLGCFKRAQRTLPSLRKLVLYDGKREIHQFALSVHIHGPKFSESRELYLNHPSSFGGLQAMLSLLYVLVPRAGQLGSHTAKPKIENQTWPLWYTVYDMVDGGCILGVPPGSVAMRMRAVCNRCRERLISFVLRAGRVGDVRAPPRKK</sequence>
<evidence type="ECO:0000313" key="2">
    <source>
        <dbReference type="Proteomes" id="UP000298030"/>
    </source>
</evidence>
<dbReference type="AlphaFoldDB" id="A0A4Y7T7A9"/>
<comment type="caution">
    <text evidence="1">The sequence shown here is derived from an EMBL/GenBank/DDBJ whole genome shotgun (WGS) entry which is preliminary data.</text>
</comment>
<keyword evidence="2" id="KW-1185">Reference proteome</keyword>
<protein>
    <submittedName>
        <fullName evidence="1">Uncharacterized protein</fullName>
    </submittedName>
</protein>